<dbReference type="EMBL" id="JBBDHC010000013">
    <property type="protein sequence ID" value="MEJ1249968.1"/>
    <property type="molecule type" value="Genomic_DNA"/>
</dbReference>
<dbReference type="EC" id="2.7.13.3" evidence="3"/>
<evidence type="ECO:0000256" key="2">
    <source>
        <dbReference type="ARBA" id="ARBA00004651"/>
    </source>
</evidence>
<dbReference type="InterPro" id="IPR036890">
    <property type="entry name" value="HATPase_C_sf"/>
</dbReference>
<dbReference type="AlphaFoldDB" id="A0AAW9R3K7"/>
<keyword evidence="8" id="KW-0547">Nucleotide-binding</keyword>
<dbReference type="PANTHER" id="PTHR24421">
    <property type="entry name" value="NITRATE/NITRITE SENSOR PROTEIN NARX-RELATED"/>
    <property type="match status" value="1"/>
</dbReference>
<comment type="caution">
    <text evidence="16">The sequence shown here is derived from an EMBL/GenBank/DDBJ whole genome shotgun (WGS) entry which is preliminary data.</text>
</comment>
<feature type="transmembrane region" description="Helical" evidence="14">
    <location>
        <begin position="99"/>
        <end position="120"/>
    </location>
</feature>
<dbReference type="Gene3D" id="1.20.5.1930">
    <property type="match status" value="1"/>
</dbReference>
<organism evidence="16 17">
    <name type="scientific">Denitratimonas tolerans</name>
    <dbReference type="NCBI Taxonomy" id="1338420"/>
    <lineage>
        <taxon>Bacteria</taxon>
        <taxon>Pseudomonadati</taxon>
        <taxon>Pseudomonadota</taxon>
        <taxon>Gammaproteobacteria</taxon>
        <taxon>Lysobacterales</taxon>
        <taxon>Lysobacteraceae</taxon>
        <taxon>Denitratimonas</taxon>
    </lineage>
</organism>
<evidence type="ECO:0000256" key="3">
    <source>
        <dbReference type="ARBA" id="ARBA00012438"/>
    </source>
</evidence>
<evidence type="ECO:0000256" key="13">
    <source>
        <dbReference type="ARBA" id="ARBA00023136"/>
    </source>
</evidence>
<feature type="domain" description="Histidine kinase/HSP90-like ATPase" evidence="15">
    <location>
        <begin position="465"/>
        <end position="560"/>
    </location>
</feature>
<dbReference type="Pfam" id="PF05231">
    <property type="entry name" value="MASE1"/>
    <property type="match status" value="1"/>
</dbReference>
<dbReference type="InterPro" id="IPR050482">
    <property type="entry name" value="Sensor_HK_TwoCompSys"/>
</dbReference>
<evidence type="ECO:0000256" key="4">
    <source>
        <dbReference type="ARBA" id="ARBA00022475"/>
    </source>
</evidence>
<dbReference type="InterPro" id="IPR007895">
    <property type="entry name" value="MASE1"/>
</dbReference>
<keyword evidence="17" id="KW-1185">Reference proteome</keyword>
<evidence type="ECO:0000313" key="16">
    <source>
        <dbReference type="EMBL" id="MEJ1249968.1"/>
    </source>
</evidence>
<keyword evidence="13 14" id="KW-0472">Membrane</keyword>
<dbReference type="GO" id="GO:0005524">
    <property type="term" value="F:ATP binding"/>
    <property type="evidence" value="ECO:0007669"/>
    <property type="project" value="UniProtKB-KW"/>
</dbReference>
<keyword evidence="10 16" id="KW-0067">ATP-binding</keyword>
<feature type="transmembrane region" description="Helical" evidence="14">
    <location>
        <begin position="38"/>
        <end position="55"/>
    </location>
</feature>
<keyword evidence="7 14" id="KW-0812">Transmembrane</keyword>
<dbReference type="RefSeq" id="WP_337335686.1">
    <property type="nucleotide sequence ID" value="NZ_JBBDHC010000013.1"/>
</dbReference>
<keyword evidence="9" id="KW-0418">Kinase</keyword>
<feature type="transmembrane region" description="Helical" evidence="14">
    <location>
        <begin position="226"/>
        <end position="244"/>
    </location>
</feature>
<keyword evidence="5" id="KW-0597">Phosphoprotein</keyword>
<evidence type="ECO:0000256" key="9">
    <source>
        <dbReference type="ARBA" id="ARBA00022777"/>
    </source>
</evidence>
<evidence type="ECO:0000256" key="6">
    <source>
        <dbReference type="ARBA" id="ARBA00022679"/>
    </source>
</evidence>
<dbReference type="GO" id="GO:0005886">
    <property type="term" value="C:plasma membrane"/>
    <property type="evidence" value="ECO:0007669"/>
    <property type="project" value="UniProtKB-SubCell"/>
</dbReference>
<evidence type="ECO:0000256" key="10">
    <source>
        <dbReference type="ARBA" id="ARBA00022840"/>
    </source>
</evidence>
<evidence type="ECO:0000256" key="8">
    <source>
        <dbReference type="ARBA" id="ARBA00022741"/>
    </source>
</evidence>
<dbReference type="CDD" id="cd16917">
    <property type="entry name" value="HATPase_UhpB-NarQ-NarX-like"/>
    <property type="match status" value="1"/>
</dbReference>
<dbReference type="GO" id="GO:0000155">
    <property type="term" value="F:phosphorelay sensor kinase activity"/>
    <property type="evidence" value="ECO:0007669"/>
    <property type="project" value="InterPro"/>
</dbReference>
<evidence type="ECO:0000256" key="5">
    <source>
        <dbReference type="ARBA" id="ARBA00022553"/>
    </source>
</evidence>
<reference evidence="16 17" key="1">
    <citation type="journal article" date="2016" name="Antonie Van Leeuwenhoek">
        <title>Denitratimonas tolerans gen. nov., sp. nov., a denitrifying bacterium isolated from a bioreactor for tannery wastewater treatment.</title>
        <authorList>
            <person name="Han S.I."/>
            <person name="Kim J.O."/>
            <person name="Lee Y.R."/>
            <person name="Ekpeghere K.I."/>
            <person name="Koh S.C."/>
            <person name="Whang K.S."/>
        </authorList>
    </citation>
    <scope>NUCLEOTIDE SEQUENCE [LARGE SCALE GENOMIC DNA]</scope>
    <source>
        <strain evidence="16 17">KACC 17565</strain>
    </source>
</reference>
<evidence type="ECO:0000313" key="17">
    <source>
        <dbReference type="Proteomes" id="UP001364472"/>
    </source>
</evidence>
<keyword evidence="11 14" id="KW-1133">Transmembrane helix</keyword>
<dbReference type="Pfam" id="PF07730">
    <property type="entry name" value="HisKA_3"/>
    <property type="match status" value="1"/>
</dbReference>
<dbReference type="SMART" id="SM00387">
    <property type="entry name" value="HATPase_c"/>
    <property type="match status" value="1"/>
</dbReference>
<feature type="transmembrane region" description="Helical" evidence="14">
    <location>
        <begin position="301"/>
        <end position="322"/>
    </location>
</feature>
<feature type="transmembrane region" description="Helical" evidence="14">
    <location>
        <begin position="196"/>
        <end position="214"/>
    </location>
</feature>
<keyword evidence="12" id="KW-0902">Two-component regulatory system</keyword>
<dbReference type="GO" id="GO:0046983">
    <property type="term" value="F:protein dimerization activity"/>
    <property type="evidence" value="ECO:0007669"/>
    <property type="project" value="InterPro"/>
</dbReference>
<comment type="subcellular location">
    <subcellularLocation>
        <location evidence="2">Cell membrane</location>
        <topology evidence="2">Multi-pass membrane protein</topology>
    </subcellularLocation>
</comment>
<feature type="transmembrane region" description="Helical" evidence="14">
    <location>
        <begin position="12"/>
        <end position="31"/>
    </location>
</feature>
<evidence type="ECO:0000259" key="15">
    <source>
        <dbReference type="SMART" id="SM00387"/>
    </source>
</evidence>
<dbReference type="PANTHER" id="PTHR24421:SF10">
    <property type="entry name" value="NITRATE_NITRITE SENSOR PROTEIN NARQ"/>
    <property type="match status" value="1"/>
</dbReference>
<dbReference type="InterPro" id="IPR003594">
    <property type="entry name" value="HATPase_dom"/>
</dbReference>
<dbReference type="SUPFAM" id="SSF55874">
    <property type="entry name" value="ATPase domain of HSP90 chaperone/DNA topoisomerase II/histidine kinase"/>
    <property type="match status" value="1"/>
</dbReference>
<name>A0AAW9R3K7_9GAMM</name>
<evidence type="ECO:0000256" key="14">
    <source>
        <dbReference type="SAM" id="Phobius"/>
    </source>
</evidence>
<dbReference type="InterPro" id="IPR011712">
    <property type="entry name" value="Sig_transdc_His_kin_sub3_dim/P"/>
</dbReference>
<accession>A0AAW9R3K7</accession>
<sequence>MRLTTPISPPTATPLPTWLWVVIAIAADQIFGIGKLSFWHWNIAAGLFFACLWLAPKRAWWWMVLFLGLSRYLYNLGESWERPDEWMDIARLDRFSGKALWLSFIGDWGDLVACLLPVAWLRRVLPDVRSVSTPEGTAWLHLVVFAAASLQAGTDLAYVVSDGWVADVRASAIVDPVAITAQNALPLLATFGLKNLLGYFLGTMLAVPLVAWLVEPSLRRGSAKVVKEALVWMAPVALVFVLLSKAIPNANLIEFMRLLLLVAVVVFAARHGWRGAVISVLAVSCVLAVEDHLAAETSHSIIWMQLFVAISGAMALMFGASLDHLRLALGELRQTHLREQAMARELADAVGRNVRATEVERGRVATELHDSVGQSITALQTQLKLVELDAPAQNAPWISGLRSLVTDMRLALGEAIEALRPLALNELGLFKAMDRGSIRQQAERAGLRFSLDTRDAGALTALDEAASVAAYRIVQEAVNNVVRHAGATQVRVRLNLYWRRGEPWLVLAVEDDGKGFSPTAKSGNGLRNMRDRALMLGGGVRIGVRQQNGTRVRAWLRAQA</sequence>
<protein>
    <recommendedName>
        <fullName evidence="3">histidine kinase</fullName>
        <ecNumber evidence="3">2.7.13.3</ecNumber>
    </recommendedName>
</protein>
<feature type="transmembrane region" description="Helical" evidence="14">
    <location>
        <begin position="250"/>
        <end position="269"/>
    </location>
</feature>
<evidence type="ECO:0000256" key="11">
    <source>
        <dbReference type="ARBA" id="ARBA00022989"/>
    </source>
</evidence>
<evidence type="ECO:0000256" key="12">
    <source>
        <dbReference type="ARBA" id="ARBA00023012"/>
    </source>
</evidence>
<keyword evidence="4" id="KW-1003">Cell membrane</keyword>
<proteinExistence type="predicted"/>
<gene>
    <name evidence="16" type="ORF">WB794_09820</name>
</gene>
<dbReference type="Pfam" id="PF02518">
    <property type="entry name" value="HATPase_c"/>
    <property type="match status" value="1"/>
</dbReference>
<dbReference type="Proteomes" id="UP001364472">
    <property type="component" value="Unassembled WGS sequence"/>
</dbReference>
<keyword evidence="6" id="KW-0808">Transferase</keyword>
<evidence type="ECO:0000256" key="7">
    <source>
        <dbReference type="ARBA" id="ARBA00022692"/>
    </source>
</evidence>
<dbReference type="Gene3D" id="3.30.565.10">
    <property type="entry name" value="Histidine kinase-like ATPase, C-terminal domain"/>
    <property type="match status" value="1"/>
</dbReference>
<evidence type="ECO:0000256" key="1">
    <source>
        <dbReference type="ARBA" id="ARBA00000085"/>
    </source>
</evidence>
<comment type="catalytic activity">
    <reaction evidence="1">
        <text>ATP + protein L-histidine = ADP + protein N-phospho-L-histidine.</text>
        <dbReference type="EC" id="2.7.13.3"/>
    </reaction>
</comment>